<dbReference type="EMBL" id="CAADRP010001597">
    <property type="protein sequence ID" value="VFU44340.1"/>
    <property type="molecule type" value="Genomic_DNA"/>
</dbReference>
<organism evidence="1">
    <name type="scientific">Salix viminalis</name>
    <name type="common">Common osier</name>
    <name type="synonym">Basket willow</name>
    <dbReference type="NCBI Taxonomy" id="40686"/>
    <lineage>
        <taxon>Eukaryota</taxon>
        <taxon>Viridiplantae</taxon>
        <taxon>Streptophyta</taxon>
        <taxon>Embryophyta</taxon>
        <taxon>Tracheophyta</taxon>
        <taxon>Spermatophyta</taxon>
        <taxon>Magnoliopsida</taxon>
        <taxon>eudicotyledons</taxon>
        <taxon>Gunneridae</taxon>
        <taxon>Pentapetalae</taxon>
        <taxon>rosids</taxon>
        <taxon>fabids</taxon>
        <taxon>Malpighiales</taxon>
        <taxon>Salicaceae</taxon>
        <taxon>Saliceae</taxon>
        <taxon>Salix</taxon>
    </lineage>
</organism>
<protein>
    <submittedName>
        <fullName evidence="1">Uncharacterized protein</fullName>
    </submittedName>
</protein>
<name>A0A6N2LVI2_SALVM</name>
<sequence length="161" mass="18046">MVDIMVVSSDSHDKWECEWQRQGGRGSNKVLVDLVLYRYGGLDVIHSEVLLESSAKVEAQGSSSISVPRNNKVCNDSICLTNDEGISLMPVLSKLRSTKDSIGTVISGKLSSFEQPLISNADSRRKEQFIFVIFGEMTEIEFEKSKTIHRCEGNRFHVYLS</sequence>
<proteinExistence type="predicted"/>
<evidence type="ECO:0000313" key="1">
    <source>
        <dbReference type="EMBL" id="VFU44340.1"/>
    </source>
</evidence>
<gene>
    <name evidence="1" type="ORF">SVIM_LOCUS272040</name>
</gene>
<accession>A0A6N2LVI2</accession>
<reference evidence="1" key="1">
    <citation type="submission" date="2019-03" db="EMBL/GenBank/DDBJ databases">
        <authorList>
            <person name="Mank J."/>
            <person name="Almeida P."/>
        </authorList>
    </citation>
    <scope>NUCLEOTIDE SEQUENCE</scope>
    <source>
        <strain evidence="1">78183</strain>
    </source>
</reference>
<dbReference type="AlphaFoldDB" id="A0A6N2LVI2"/>